<evidence type="ECO:0000313" key="3">
    <source>
        <dbReference type="Proteomes" id="UP001516023"/>
    </source>
</evidence>
<feature type="region of interest" description="Disordered" evidence="1">
    <location>
        <begin position="79"/>
        <end position="99"/>
    </location>
</feature>
<dbReference type="EMBL" id="JABMIG020000226">
    <property type="protein sequence ID" value="KAL3784929.1"/>
    <property type="molecule type" value="Genomic_DNA"/>
</dbReference>
<dbReference type="Proteomes" id="UP001516023">
    <property type="component" value="Unassembled WGS sequence"/>
</dbReference>
<keyword evidence="3" id="KW-1185">Reference proteome</keyword>
<feature type="region of interest" description="Disordered" evidence="1">
    <location>
        <begin position="1"/>
        <end position="56"/>
    </location>
</feature>
<feature type="compositionally biased region" description="Acidic residues" evidence="1">
    <location>
        <begin position="38"/>
        <end position="55"/>
    </location>
</feature>
<evidence type="ECO:0000313" key="2">
    <source>
        <dbReference type="EMBL" id="KAL3784929.1"/>
    </source>
</evidence>
<name>A0ABD3P9J5_9STRA</name>
<evidence type="ECO:0000256" key="1">
    <source>
        <dbReference type="SAM" id="MobiDB-lite"/>
    </source>
</evidence>
<protein>
    <submittedName>
        <fullName evidence="2">Uncharacterized protein</fullName>
    </submittedName>
</protein>
<dbReference type="AlphaFoldDB" id="A0ABD3P9J5"/>
<gene>
    <name evidence="2" type="ORF">HJC23_000014</name>
</gene>
<proteinExistence type="predicted"/>
<organism evidence="2 3">
    <name type="scientific">Cyclotella cryptica</name>
    <dbReference type="NCBI Taxonomy" id="29204"/>
    <lineage>
        <taxon>Eukaryota</taxon>
        <taxon>Sar</taxon>
        <taxon>Stramenopiles</taxon>
        <taxon>Ochrophyta</taxon>
        <taxon>Bacillariophyta</taxon>
        <taxon>Coscinodiscophyceae</taxon>
        <taxon>Thalassiosirophycidae</taxon>
        <taxon>Stephanodiscales</taxon>
        <taxon>Stephanodiscaceae</taxon>
        <taxon>Cyclotella</taxon>
    </lineage>
</organism>
<accession>A0ABD3P9J5</accession>
<reference evidence="2 3" key="1">
    <citation type="journal article" date="2020" name="G3 (Bethesda)">
        <title>Improved Reference Genome for Cyclotella cryptica CCMP332, a Model for Cell Wall Morphogenesis, Salinity Adaptation, and Lipid Production in Diatoms (Bacillariophyta).</title>
        <authorList>
            <person name="Roberts W.R."/>
            <person name="Downey K.M."/>
            <person name="Ruck E.C."/>
            <person name="Traller J.C."/>
            <person name="Alverson A.J."/>
        </authorList>
    </citation>
    <scope>NUCLEOTIDE SEQUENCE [LARGE SCALE GENOMIC DNA]</scope>
    <source>
        <strain evidence="2 3">CCMP332</strain>
    </source>
</reference>
<sequence length="145" mass="15982">MSSNDDELGTLPLKEHPALCSKRTQHQVPKNLGSDSSGNDEVDSSKSEEDEEDEVYATAEAYSLDDNEVLLTTIEQKLQTRGKAAKKKKTSKGSNTQVRHGFGYTSEELLILARSFMTVSEDPMGVHIHNNKSIAKSNKNESDPD</sequence>
<comment type="caution">
    <text evidence="2">The sequence shown here is derived from an EMBL/GenBank/DDBJ whole genome shotgun (WGS) entry which is preliminary data.</text>
</comment>